<evidence type="ECO:0000313" key="7">
    <source>
        <dbReference type="Proteomes" id="UP001107558"/>
    </source>
</evidence>
<dbReference type="PANTHER" id="PTHR24256">
    <property type="entry name" value="TRYPTASE-RELATED"/>
    <property type="match status" value="1"/>
</dbReference>
<dbReference type="Gene3D" id="2.40.10.10">
    <property type="entry name" value="Trypsin-like serine proteases"/>
    <property type="match status" value="1"/>
</dbReference>
<dbReference type="Pfam" id="PF00089">
    <property type="entry name" value="Trypsin"/>
    <property type="match status" value="1"/>
</dbReference>
<dbReference type="InterPro" id="IPR043504">
    <property type="entry name" value="Peptidase_S1_PA_chymotrypsin"/>
</dbReference>
<sequence length="290" mass="32960">MQSFFCLLILFYFSFISANEEHTVTRKVSFQVPDVEKFIAEGLNNHNSRDGRIGSGYVASSYDYPFVGDATTTWPYNHNTTCTGSLISIIWFITARSCIINSANIMATYFTVYFGSAIRSSPYRVFNYGDYAIFKTGTTGNPDPEYALVRLGIIMNLSDTIKPILLPRRSQSNQVSPFPEHRVDIVGWGEINSAGEPTLYLRYANFYNNEAWDCPISGMITRYHFCSRTYSLAVLYSGDFGGPVVVYDQYYGEYILIGVTNYFIYNHAISTNIGLFMEFISETTGIPWRY</sequence>
<dbReference type="AlphaFoldDB" id="A0A9J6BAI2"/>
<evidence type="ECO:0000313" key="6">
    <source>
        <dbReference type="EMBL" id="KAG5666820.1"/>
    </source>
</evidence>
<dbReference type="SMART" id="SM00020">
    <property type="entry name" value="Tryp_SPc"/>
    <property type="match status" value="1"/>
</dbReference>
<protein>
    <recommendedName>
        <fullName evidence="5">Peptidase S1 domain-containing protein</fullName>
    </recommendedName>
</protein>
<feature type="domain" description="Peptidase S1" evidence="5">
    <location>
        <begin position="53"/>
        <end position="285"/>
    </location>
</feature>
<evidence type="ECO:0000256" key="1">
    <source>
        <dbReference type="ARBA" id="ARBA00023157"/>
    </source>
</evidence>
<keyword evidence="2" id="KW-0325">Glycoprotein</keyword>
<evidence type="ECO:0000256" key="4">
    <source>
        <dbReference type="SAM" id="SignalP"/>
    </source>
</evidence>
<dbReference type="InterPro" id="IPR009003">
    <property type="entry name" value="Peptidase_S1_PA"/>
</dbReference>
<dbReference type="PROSITE" id="PS50240">
    <property type="entry name" value="TRYPSIN_DOM"/>
    <property type="match status" value="1"/>
</dbReference>
<keyword evidence="1" id="KW-1015">Disulfide bond</keyword>
<name>A0A9J6BAI2_POLVA</name>
<proteinExistence type="inferred from homology"/>
<dbReference type="SUPFAM" id="SSF50494">
    <property type="entry name" value="Trypsin-like serine proteases"/>
    <property type="match status" value="1"/>
</dbReference>
<keyword evidence="4" id="KW-0732">Signal</keyword>
<reference evidence="6" key="1">
    <citation type="submission" date="2021-03" db="EMBL/GenBank/DDBJ databases">
        <title>Chromosome level genome of the anhydrobiotic midge Polypedilum vanderplanki.</title>
        <authorList>
            <person name="Yoshida Y."/>
            <person name="Kikawada T."/>
            <person name="Gusev O."/>
        </authorList>
    </citation>
    <scope>NUCLEOTIDE SEQUENCE</scope>
    <source>
        <strain evidence="6">NIAS01</strain>
        <tissue evidence="6">Whole body or cell culture</tissue>
    </source>
</reference>
<dbReference type="InterPro" id="IPR051487">
    <property type="entry name" value="Ser/Thr_Proteases_Immune/Dev"/>
</dbReference>
<dbReference type="GO" id="GO:0004252">
    <property type="term" value="F:serine-type endopeptidase activity"/>
    <property type="evidence" value="ECO:0007669"/>
    <property type="project" value="InterPro"/>
</dbReference>
<comment type="similarity">
    <text evidence="3">Belongs to the peptidase S1 family. CLIP subfamily.</text>
</comment>
<dbReference type="OrthoDB" id="6380398at2759"/>
<feature type="chain" id="PRO_5039950226" description="Peptidase S1 domain-containing protein" evidence="4">
    <location>
        <begin position="19"/>
        <end position="290"/>
    </location>
</feature>
<evidence type="ECO:0000256" key="2">
    <source>
        <dbReference type="ARBA" id="ARBA00023180"/>
    </source>
</evidence>
<evidence type="ECO:0000259" key="5">
    <source>
        <dbReference type="PROSITE" id="PS50240"/>
    </source>
</evidence>
<dbReference type="InterPro" id="IPR001254">
    <property type="entry name" value="Trypsin_dom"/>
</dbReference>
<feature type="signal peptide" evidence="4">
    <location>
        <begin position="1"/>
        <end position="18"/>
    </location>
</feature>
<dbReference type="EMBL" id="JADBJN010000004">
    <property type="protein sequence ID" value="KAG5666820.1"/>
    <property type="molecule type" value="Genomic_DNA"/>
</dbReference>
<accession>A0A9J6BAI2</accession>
<dbReference type="GO" id="GO:0006508">
    <property type="term" value="P:proteolysis"/>
    <property type="evidence" value="ECO:0007669"/>
    <property type="project" value="InterPro"/>
</dbReference>
<comment type="caution">
    <text evidence="6">The sequence shown here is derived from an EMBL/GenBank/DDBJ whole genome shotgun (WGS) entry which is preliminary data.</text>
</comment>
<keyword evidence="7" id="KW-1185">Reference proteome</keyword>
<gene>
    <name evidence="6" type="ORF">PVAND_014830</name>
</gene>
<organism evidence="6 7">
    <name type="scientific">Polypedilum vanderplanki</name>
    <name type="common">Sleeping chironomid midge</name>
    <dbReference type="NCBI Taxonomy" id="319348"/>
    <lineage>
        <taxon>Eukaryota</taxon>
        <taxon>Metazoa</taxon>
        <taxon>Ecdysozoa</taxon>
        <taxon>Arthropoda</taxon>
        <taxon>Hexapoda</taxon>
        <taxon>Insecta</taxon>
        <taxon>Pterygota</taxon>
        <taxon>Neoptera</taxon>
        <taxon>Endopterygota</taxon>
        <taxon>Diptera</taxon>
        <taxon>Nematocera</taxon>
        <taxon>Chironomoidea</taxon>
        <taxon>Chironomidae</taxon>
        <taxon>Chironominae</taxon>
        <taxon>Polypedilum</taxon>
        <taxon>Polypedilum</taxon>
    </lineage>
</organism>
<evidence type="ECO:0000256" key="3">
    <source>
        <dbReference type="ARBA" id="ARBA00024195"/>
    </source>
</evidence>
<dbReference type="Proteomes" id="UP001107558">
    <property type="component" value="Chromosome 4"/>
</dbReference>